<dbReference type="AlphaFoldDB" id="A0A1S3H2A1"/>
<dbReference type="PROSITE" id="PS51184">
    <property type="entry name" value="JMJC"/>
    <property type="match status" value="1"/>
</dbReference>
<keyword evidence="7 12" id="KW-0560">Oxidoreductase</keyword>
<keyword evidence="9 12" id="KW-0805">Transcription regulation</keyword>
<keyword evidence="6 12" id="KW-0223">Dioxygenase</keyword>
<dbReference type="InterPro" id="IPR039994">
    <property type="entry name" value="NO66-like"/>
</dbReference>
<evidence type="ECO:0000256" key="8">
    <source>
        <dbReference type="ARBA" id="ARBA00023004"/>
    </source>
</evidence>
<dbReference type="Gene3D" id="1.10.10.1500">
    <property type="entry name" value="JmjC domain-containing ribosomal oxygenase (ROX), dimer domain"/>
    <property type="match status" value="1"/>
</dbReference>
<dbReference type="FunCoup" id="A0A1S3H2A1">
    <property type="interactions" value="2191"/>
</dbReference>
<dbReference type="PANTHER" id="PTHR13096:SF8">
    <property type="entry name" value="RIBOSOMAL OXYGENASE 1"/>
    <property type="match status" value="1"/>
</dbReference>
<evidence type="ECO:0000256" key="5">
    <source>
        <dbReference type="ARBA" id="ARBA00022853"/>
    </source>
</evidence>
<evidence type="ECO:0000256" key="10">
    <source>
        <dbReference type="ARBA" id="ARBA00023163"/>
    </source>
</evidence>
<keyword evidence="10 12" id="KW-0804">Transcription</keyword>
<evidence type="ECO:0000256" key="12">
    <source>
        <dbReference type="RuleBase" id="RU366061"/>
    </source>
</evidence>
<keyword evidence="4 12" id="KW-0479">Metal-binding</keyword>
<dbReference type="OMA" id="YLEYMGV"/>
<name>A0A1S3H2A1_LINAN</name>
<dbReference type="GO" id="GO:0051864">
    <property type="term" value="F:histone H3K36 demethylase activity"/>
    <property type="evidence" value="ECO:0007669"/>
    <property type="project" value="TreeGrafter"/>
</dbReference>
<dbReference type="OrthoDB" id="425950at2759"/>
<comment type="similarity">
    <text evidence="2">Belongs to the ROX family. NO66 subfamily.</text>
</comment>
<dbReference type="Gene3D" id="3.90.930.40">
    <property type="match status" value="1"/>
</dbReference>
<dbReference type="EC" id="1.14.11.-" evidence="12"/>
<feature type="region of interest" description="Disordered" evidence="13">
    <location>
        <begin position="42"/>
        <end position="216"/>
    </location>
</feature>
<dbReference type="STRING" id="7574.A0A1S3H2A1"/>
<dbReference type="SUPFAM" id="SSF51197">
    <property type="entry name" value="Clavaminate synthase-like"/>
    <property type="match status" value="1"/>
</dbReference>
<dbReference type="Proteomes" id="UP000085678">
    <property type="component" value="Unplaced"/>
</dbReference>
<keyword evidence="3" id="KW-0678">Repressor</keyword>
<evidence type="ECO:0000313" key="16">
    <source>
        <dbReference type="RefSeq" id="XP_013379273.1"/>
    </source>
</evidence>
<dbReference type="Gene3D" id="2.60.120.650">
    <property type="entry name" value="Cupin"/>
    <property type="match status" value="1"/>
</dbReference>
<evidence type="ECO:0000256" key="9">
    <source>
        <dbReference type="ARBA" id="ARBA00023015"/>
    </source>
</evidence>
<evidence type="ECO:0000259" key="14">
    <source>
        <dbReference type="PROSITE" id="PS51184"/>
    </source>
</evidence>
<accession>A0A1S3H2A1</accession>
<evidence type="ECO:0000256" key="13">
    <source>
        <dbReference type="SAM" id="MobiDB-lite"/>
    </source>
</evidence>
<keyword evidence="11 12" id="KW-0539">Nucleus</keyword>
<feature type="domain" description="JmjC" evidence="14">
    <location>
        <begin position="329"/>
        <end position="467"/>
    </location>
</feature>
<dbReference type="KEGG" id="lak:106150818"/>
<dbReference type="Pfam" id="PF21233">
    <property type="entry name" value="WHD_RIOX1"/>
    <property type="match status" value="1"/>
</dbReference>
<evidence type="ECO:0000313" key="15">
    <source>
        <dbReference type="Proteomes" id="UP000085678"/>
    </source>
</evidence>
<comment type="cofactor">
    <cofactor evidence="12">
        <name>Fe(2+)</name>
        <dbReference type="ChEBI" id="CHEBI:29033"/>
    </cofactor>
    <text evidence="12">Binds 1 Fe(2+) ion per subunit.</text>
</comment>
<comment type="function">
    <text evidence="12">Oxygenase that can act as both a histone lysine demethylase and a ribosomal histidine hydroxylase.</text>
</comment>
<evidence type="ECO:0000256" key="7">
    <source>
        <dbReference type="ARBA" id="ARBA00023002"/>
    </source>
</evidence>
<evidence type="ECO:0000256" key="2">
    <source>
        <dbReference type="ARBA" id="ARBA00010309"/>
    </source>
</evidence>
<dbReference type="GO" id="GO:0005730">
    <property type="term" value="C:nucleolus"/>
    <property type="evidence" value="ECO:0007669"/>
    <property type="project" value="TreeGrafter"/>
</dbReference>
<gene>
    <name evidence="16" type="primary">LOC106150818</name>
</gene>
<organism evidence="15 16">
    <name type="scientific">Lingula anatina</name>
    <name type="common">Brachiopod</name>
    <name type="synonym">Lingula unguis</name>
    <dbReference type="NCBI Taxonomy" id="7574"/>
    <lineage>
        <taxon>Eukaryota</taxon>
        <taxon>Metazoa</taxon>
        <taxon>Spiralia</taxon>
        <taxon>Lophotrochozoa</taxon>
        <taxon>Brachiopoda</taxon>
        <taxon>Linguliformea</taxon>
        <taxon>Lingulata</taxon>
        <taxon>Lingulida</taxon>
        <taxon>Linguloidea</taxon>
        <taxon>Lingulidae</taxon>
        <taxon>Lingula</taxon>
    </lineage>
</organism>
<keyword evidence="5" id="KW-0156">Chromatin regulator</keyword>
<dbReference type="GO" id="GO:0032453">
    <property type="term" value="F:histone H3K4 demethylase activity"/>
    <property type="evidence" value="ECO:0007669"/>
    <property type="project" value="TreeGrafter"/>
</dbReference>
<reference evidence="16" key="1">
    <citation type="submission" date="2025-08" db="UniProtKB">
        <authorList>
            <consortium name="RefSeq"/>
        </authorList>
    </citation>
    <scope>IDENTIFICATION</scope>
    <source>
        <tissue evidence="16">Gonads</tissue>
    </source>
</reference>
<dbReference type="GO" id="GO:0005506">
    <property type="term" value="F:iron ion binding"/>
    <property type="evidence" value="ECO:0007669"/>
    <property type="project" value="UniProtKB-UniRule"/>
</dbReference>
<evidence type="ECO:0000256" key="1">
    <source>
        <dbReference type="ARBA" id="ARBA00004123"/>
    </source>
</evidence>
<dbReference type="InterPro" id="IPR049043">
    <property type="entry name" value="WHD_RIOX1"/>
</dbReference>
<dbReference type="InParanoid" id="A0A1S3H2A1"/>
<feature type="compositionally biased region" description="Basic and acidic residues" evidence="13">
    <location>
        <begin position="60"/>
        <end position="72"/>
    </location>
</feature>
<dbReference type="RefSeq" id="XP_013379273.1">
    <property type="nucleotide sequence ID" value="XM_013523819.2"/>
</dbReference>
<dbReference type="FunFam" id="3.90.930.40:FF:000001">
    <property type="entry name" value="ribosomal oxygenase 1 isoform X1"/>
    <property type="match status" value="1"/>
</dbReference>
<proteinExistence type="inferred from homology"/>
<dbReference type="PANTHER" id="PTHR13096">
    <property type="entry name" value="MINA53 MYC INDUCED NUCLEAR ANTIGEN"/>
    <property type="match status" value="1"/>
</dbReference>
<evidence type="ECO:0000256" key="4">
    <source>
        <dbReference type="ARBA" id="ARBA00022723"/>
    </source>
</evidence>
<keyword evidence="15" id="KW-1185">Reference proteome</keyword>
<evidence type="ECO:0000256" key="3">
    <source>
        <dbReference type="ARBA" id="ARBA00022491"/>
    </source>
</evidence>
<comment type="subcellular location">
    <subcellularLocation>
        <location evidence="1 12">Nucleus</location>
    </subcellularLocation>
</comment>
<feature type="compositionally biased region" description="Low complexity" evidence="13">
    <location>
        <begin position="132"/>
        <end position="154"/>
    </location>
</feature>
<dbReference type="FunFam" id="1.10.10.1500:FF:000001">
    <property type="entry name" value="ribosomal oxygenase 1 isoform X1"/>
    <property type="match status" value="1"/>
</dbReference>
<dbReference type="InterPro" id="IPR003347">
    <property type="entry name" value="JmjC_dom"/>
</dbReference>
<evidence type="ECO:0000256" key="6">
    <source>
        <dbReference type="ARBA" id="ARBA00022964"/>
    </source>
</evidence>
<evidence type="ECO:0000256" key="11">
    <source>
        <dbReference type="ARBA" id="ARBA00023242"/>
    </source>
</evidence>
<dbReference type="GeneID" id="106150818"/>
<dbReference type="Pfam" id="PF08007">
    <property type="entry name" value="JmjC_2"/>
    <property type="match status" value="1"/>
</dbReference>
<dbReference type="FunFam" id="2.60.120.650:FF:000013">
    <property type="entry name" value="Ribosomal oxygenase 1"/>
    <property type="match status" value="1"/>
</dbReference>
<protein>
    <recommendedName>
        <fullName evidence="12">Bifunctional lysine-specific demethylase and histidyl-hydroxylase</fullName>
        <ecNumber evidence="12">1.14.11.-</ecNumber>
    </recommendedName>
</protein>
<sequence>MNPGKKVSAFAVFKAKKAPSEVSQHETSLLSITSMPALSENLKHGKSKEKLSTSFQLEKPQSKKSKEKERKKLEKKFKKLQNGMPTRGSYLPDTAINSPLADLSSAFGSQVSLRSGKKDKLPPKPPKPPKPKSLQAKLKSPKSPKSQETTSPKFKSPKSKVSDGKVVSPKGKHSLEENLVSEVKGEQPSKRRKVSHATLPEAEKQTPVTPFKQPPAAAAASKDLPYMYDSTVEATRLFDCLIHPVKPKKFFSELWEKKPLLVKRHMPCYNDGWFSTEELDKILRKENIIFGKNIDVTTYSNGKRETHNPPGRAYAPIVWDYFQNGCSVRLLNPQTYSHNVWKFLSVLQEYFGCMVGANIYLTPAGSQGFAPHWDDIEAFVLQLEGKKHWRLYSPRNDGEVLARYSSGNFTSADVGEPILDVMLEPGDLLYFPRGVIHQADTPTDSHSLHVTVSTFQQNSWGDLMEQIVPTALQLAIEEDLEFRKGLPRDYLSYMGVVNQDSDNPERKAFLRKIEQLMTKLLSYAPVDAACDQMGKKCVHDSLPPVLTKAEEMCSIHGNGERWDTKLNTVRGAVELEPDTPIKIIRKGVLRLVGEEDQVRIYYTLENARLYHDTEPKFFEISADAAPAVEHLIFAYPDFVTVDSLPMKTLPEKTEIANALYEKGLLMTDEPMQAVDDSSSEDEDI</sequence>
<keyword evidence="8 12" id="KW-0408">Iron</keyword>